<feature type="binding site" evidence="11">
    <location>
        <position position="245"/>
    </location>
    <ligand>
        <name>substrate</name>
    </ligand>
</feature>
<keyword evidence="7 11" id="KW-0456">Lyase</keyword>
<evidence type="ECO:0000256" key="6">
    <source>
        <dbReference type="ARBA" id="ARBA00022842"/>
    </source>
</evidence>
<evidence type="ECO:0000256" key="2">
    <source>
        <dbReference type="ARBA" id="ARBA00001946"/>
    </source>
</evidence>
<feature type="binding site" evidence="11">
    <location>
        <position position="274"/>
    </location>
    <ligand>
        <name>substrate</name>
    </ligand>
</feature>
<evidence type="ECO:0000256" key="12">
    <source>
        <dbReference type="RuleBase" id="RU361121"/>
    </source>
</evidence>
<dbReference type="InterPro" id="IPR039556">
    <property type="entry name" value="ICL/PEPM"/>
</dbReference>
<dbReference type="HAMAP" id="MF_01939">
    <property type="entry name" value="PrpB"/>
    <property type="match status" value="1"/>
</dbReference>
<evidence type="ECO:0000256" key="10">
    <source>
        <dbReference type="ARBA" id="ARBA00073849"/>
    </source>
</evidence>
<feature type="binding site" evidence="11">
    <location>
        <position position="91"/>
    </location>
    <ligand>
        <name>Mg(2+)</name>
        <dbReference type="ChEBI" id="CHEBI:18420"/>
    </ligand>
</feature>
<evidence type="ECO:0000256" key="5">
    <source>
        <dbReference type="ARBA" id="ARBA00022723"/>
    </source>
</evidence>
<comment type="pathway">
    <text evidence="11 12">Organic acid metabolism; propanoate degradation.</text>
</comment>
<dbReference type="Gene3D" id="3.20.20.60">
    <property type="entry name" value="Phosphoenolpyruvate-binding domains"/>
    <property type="match status" value="1"/>
</dbReference>
<organism evidence="13 14">
    <name type="scientific">Niabella ginsenosidivorans</name>
    <dbReference type="NCBI Taxonomy" id="1176587"/>
    <lineage>
        <taxon>Bacteria</taxon>
        <taxon>Pseudomonadati</taxon>
        <taxon>Bacteroidota</taxon>
        <taxon>Chitinophagia</taxon>
        <taxon>Chitinophagales</taxon>
        <taxon>Chitinophagaceae</taxon>
        <taxon>Niabella</taxon>
    </lineage>
</organism>
<evidence type="ECO:0000313" key="14">
    <source>
        <dbReference type="Proteomes" id="UP000077667"/>
    </source>
</evidence>
<dbReference type="KEGG" id="nia:A8C56_18780"/>
<comment type="function">
    <text evidence="11">Involved in the catabolism of short chain fatty acids (SCFA) via the 2-methylcitrate cycle (propionate degradation route). Catalyzes the thermodynamically favored C-C bond cleavage of (2R,3S)-2-methylisocitrate to yield pyruvate and succinate via an alpha-carboxy-carbanion intermediate.</text>
</comment>
<dbReference type="CDD" id="cd00377">
    <property type="entry name" value="ICL_PEPM"/>
    <property type="match status" value="1"/>
</dbReference>
<evidence type="ECO:0000256" key="4">
    <source>
        <dbReference type="ARBA" id="ARBA00012260"/>
    </source>
</evidence>
<comment type="similarity">
    <text evidence="3 11 12">Belongs to the isocitrate lyase/PEP mutase superfamily. Methylisocitrate lyase family.</text>
</comment>
<comment type="function">
    <text evidence="9">Involved in the catabolism of short chain fatty acids (SCFA) via the 2-methylcitrate cycle I (propionate degradation route). Catalyzes the thermodynamically favored C-C bond cleavage of (2R,3S)-2-methylisocitrate to yield pyruvate and succinate via an alpha-carboxy-carbanion intermediate.</text>
</comment>
<comment type="catalytic activity">
    <reaction evidence="1 11 12">
        <text>(2S,3R)-3-hydroxybutane-1,2,3-tricarboxylate = pyruvate + succinate</text>
        <dbReference type="Rhea" id="RHEA:16809"/>
        <dbReference type="ChEBI" id="CHEBI:15361"/>
        <dbReference type="ChEBI" id="CHEBI:30031"/>
        <dbReference type="ChEBI" id="CHEBI:57429"/>
        <dbReference type="EC" id="4.1.3.30"/>
    </reaction>
</comment>
<dbReference type="UniPathway" id="UPA00946"/>
<name>A0A1A9I6S2_9BACT</name>
<dbReference type="NCBIfam" id="TIGR02317">
    <property type="entry name" value="prpB"/>
    <property type="match status" value="1"/>
</dbReference>
<dbReference type="Proteomes" id="UP000077667">
    <property type="component" value="Chromosome"/>
</dbReference>
<sequence length="301" mass="32949">MKNQNRISTPGLRFREAMQKEKPLQIVGAINANHALLAQQAGFNAIYLSGGGVAAGSLGIPDLGITTLEDVLTDVQRITNVCDLPLMVDVDTGFGPSAFNIARTVRSLIKAGAAALHIEDQVGAKRCGHRPGKEIVSKEEMSDRLKAAADARTDEYFVIGARTDAFASEGLEKTLERAVAYKEAGADFIFAEAVPGLDLYQKFVDATGIPVLANITEFGMIKMYTVDELREAGVELALYPLSAFRAANKAAQNVYAHIRKDGTQKNVLDTMQTREELYQSIGYYDYEQKLDHLFKKNKNVQ</sequence>
<dbReference type="PANTHER" id="PTHR42905:SF5">
    <property type="entry name" value="CARBOXYVINYL-CARBOXYPHOSPHONATE PHOSPHORYLMUTASE, CHLOROPLASTIC"/>
    <property type="match status" value="1"/>
</dbReference>
<dbReference type="RefSeq" id="WP_067759484.1">
    <property type="nucleotide sequence ID" value="NZ_CP015772.1"/>
</dbReference>
<keyword evidence="5 11" id="KW-0479">Metal-binding</keyword>
<protein>
    <recommendedName>
        <fullName evidence="10 11">2-methylisocitrate lyase</fullName>
        <shortName evidence="11">2-MIC</shortName>
        <shortName evidence="11">MICL</shortName>
        <ecNumber evidence="4 11">4.1.3.30</ecNumber>
    </recommendedName>
    <alternativeName>
        <fullName evidence="11">(2R,3S)-2-methylisocitrate lyase</fullName>
    </alternativeName>
</protein>
<dbReference type="NCBIfam" id="NF008455">
    <property type="entry name" value="PRK11320.1"/>
    <property type="match status" value="1"/>
</dbReference>
<feature type="binding site" evidence="11">
    <location>
        <begin position="49"/>
        <end position="51"/>
    </location>
    <ligand>
        <name>substrate</name>
    </ligand>
</feature>
<dbReference type="InterPro" id="IPR018523">
    <property type="entry name" value="Isocitrate_lyase_ph_CS"/>
</dbReference>
<feature type="binding site" evidence="11">
    <location>
        <position position="162"/>
    </location>
    <ligand>
        <name>substrate</name>
    </ligand>
</feature>
<evidence type="ECO:0000256" key="1">
    <source>
        <dbReference type="ARBA" id="ARBA00001050"/>
    </source>
</evidence>
<dbReference type="FunFam" id="3.20.20.60:FF:000009">
    <property type="entry name" value="2-methylisocitrate lyase"/>
    <property type="match status" value="1"/>
</dbReference>
<dbReference type="GO" id="GO:0019629">
    <property type="term" value="P:propionate catabolic process, 2-methylcitrate cycle"/>
    <property type="evidence" value="ECO:0007669"/>
    <property type="project" value="UniProtKB-UniRule"/>
</dbReference>
<dbReference type="GO" id="GO:0000287">
    <property type="term" value="F:magnesium ion binding"/>
    <property type="evidence" value="ECO:0007669"/>
    <property type="project" value="UniProtKB-UniRule"/>
</dbReference>
<keyword evidence="6 11" id="KW-0460">Magnesium</keyword>
<dbReference type="AlphaFoldDB" id="A0A1A9I6S2"/>
<dbReference type="STRING" id="1176587.A8C56_18780"/>
<dbReference type="InterPro" id="IPR040442">
    <property type="entry name" value="Pyrv_kinase-like_dom_sf"/>
</dbReference>
<evidence type="ECO:0000256" key="3">
    <source>
        <dbReference type="ARBA" id="ARBA00009282"/>
    </source>
</evidence>
<proteinExistence type="inferred from homology"/>
<accession>A0A1A9I6S2</accession>
<dbReference type="GO" id="GO:0046421">
    <property type="term" value="F:methylisocitrate lyase activity"/>
    <property type="evidence" value="ECO:0007669"/>
    <property type="project" value="UniProtKB-UniRule"/>
</dbReference>
<evidence type="ECO:0000256" key="8">
    <source>
        <dbReference type="ARBA" id="ARBA00044762"/>
    </source>
</evidence>
<dbReference type="SUPFAM" id="SSF51621">
    <property type="entry name" value="Phosphoenolpyruvate/pyruvate domain"/>
    <property type="match status" value="1"/>
</dbReference>
<evidence type="ECO:0000256" key="9">
    <source>
        <dbReference type="ARBA" id="ARBA00057039"/>
    </source>
</evidence>
<dbReference type="EC" id="4.1.3.30" evidence="4 11"/>
<feature type="binding site" evidence="11">
    <location>
        <position position="89"/>
    </location>
    <ligand>
        <name>Mg(2+)</name>
        <dbReference type="ChEBI" id="CHEBI:18420"/>
    </ligand>
</feature>
<comment type="cofactor">
    <cofactor evidence="2 11">
        <name>Mg(2+)</name>
        <dbReference type="ChEBI" id="CHEBI:18420"/>
    </cofactor>
</comment>
<feature type="binding site" evidence="11">
    <location>
        <begin position="127"/>
        <end position="128"/>
    </location>
    <ligand>
        <name>substrate</name>
    </ligand>
</feature>
<dbReference type="InterPro" id="IPR015813">
    <property type="entry name" value="Pyrv/PenolPyrv_kinase-like_dom"/>
</dbReference>
<feature type="binding site" evidence="11">
    <location>
        <position position="192"/>
    </location>
    <ligand>
        <name>substrate</name>
    </ligand>
</feature>
<comment type="subunit">
    <text evidence="8 11">Homotetramer; dimer of dimers.</text>
</comment>
<dbReference type="PROSITE" id="PS00161">
    <property type="entry name" value="ISOCITRATE_LYASE"/>
    <property type="match status" value="1"/>
</dbReference>
<evidence type="ECO:0000313" key="13">
    <source>
        <dbReference type="EMBL" id="ANH82749.1"/>
    </source>
</evidence>
<gene>
    <name evidence="11" type="primary">prpB</name>
    <name evidence="13" type="ORF">A8C56_18780</name>
</gene>
<dbReference type="InterPro" id="IPR012695">
    <property type="entry name" value="PrpB"/>
</dbReference>
<dbReference type="Pfam" id="PF13714">
    <property type="entry name" value="PEP_mutase"/>
    <property type="match status" value="1"/>
</dbReference>
<dbReference type="EMBL" id="CP015772">
    <property type="protein sequence ID" value="ANH82749.1"/>
    <property type="molecule type" value="Genomic_DNA"/>
</dbReference>
<dbReference type="OrthoDB" id="8629576at2"/>
<dbReference type="PANTHER" id="PTHR42905">
    <property type="entry name" value="PHOSPHOENOLPYRUVATE CARBOXYLASE"/>
    <property type="match status" value="1"/>
</dbReference>
<comment type="function">
    <text evidence="12">Catalyzes the thermodynamically favored C-C bond cleavage of (2R,3S)-2-methylisocitrate to yield pyruvate and succinate.</text>
</comment>
<feature type="binding site" evidence="11">
    <location>
        <begin position="214"/>
        <end position="216"/>
    </location>
    <ligand>
        <name>substrate</name>
    </ligand>
</feature>
<reference evidence="13 14" key="1">
    <citation type="submission" date="2016-05" db="EMBL/GenBank/DDBJ databases">
        <title>Niabella ginsenosidivorans BS26 whole genome sequencing.</title>
        <authorList>
            <person name="Im W.T."/>
            <person name="Siddiqi M.Z."/>
        </authorList>
    </citation>
    <scope>NUCLEOTIDE SEQUENCE [LARGE SCALE GENOMIC DNA]</scope>
    <source>
        <strain evidence="13 14">BS26</strain>
    </source>
</reference>
<keyword evidence="14" id="KW-1185">Reference proteome</keyword>
<evidence type="ECO:0000256" key="7">
    <source>
        <dbReference type="ARBA" id="ARBA00023239"/>
    </source>
</evidence>
<evidence type="ECO:0000256" key="11">
    <source>
        <dbReference type="HAMAP-Rule" id="MF_01939"/>
    </source>
</evidence>